<gene>
    <name evidence="2" type="ORF">g.96376</name>
</gene>
<keyword evidence="1" id="KW-1133">Transmembrane helix</keyword>
<reference evidence="2" key="1">
    <citation type="journal article" date="2016" name="Gigascience">
        <title>De novo construction of an expanded transcriptome assembly for the western tarnished plant bug, Lygus hesperus.</title>
        <authorList>
            <person name="Tassone E.E."/>
            <person name="Geib S.M."/>
            <person name="Hall B."/>
            <person name="Fabrick J.A."/>
            <person name="Brent C.S."/>
            <person name="Hull J.J."/>
        </authorList>
    </citation>
    <scope>NUCLEOTIDE SEQUENCE</scope>
</reference>
<evidence type="ECO:0000256" key="1">
    <source>
        <dbReference type="SAM" id="Phobius"/>
    </source>
</evidence>
<dbReference type="AlphaFoldDB" id="A0A146KLH0"/>
<organism evidence="2">
    <name type="scientific">Lygus hesperus</name>
    <name type="common">Western plant bug</name>
    <dbReference type="NCBI Taxonomy" id="30085"/>
    <lineage>
        <taxon>Eukaryota</taxon>
        <taxon>Metazoa</taxon>
        <taxon>Ecdysozoa</taxon>
        <taxon>Arthropoda</taxon>
        <taxon>Hexapoda</taxon>
        <taxon>Insecta</taxon>
        <taxon>Pterygota</taxon>
        <taxon>Neoptera</taxon>
        <taxon>Paraneoptera</taxon>
        <taxon>Hemiptera</taxon>
        <taxon>Heteroptera</taxon>
        <taxon>Panheteroptera</taxon>
        <taxon>Cimicomorpha</taxon>
        <taxon>Miridae</taxon>
        <taxon>Mirini</taxon>
        <taxon>Lygus</taxon>
    </lineage>
</organism>
<protein>
    <submittedName>
        <fullName evidence="2">Uncharacterized protein</fullName>
    </submittedName>
</protein>
<proteinExistence type="predicted"/>
<accession>A0A146KLH0</accession>
<evidence type="ECO:0000313" key="2">
    <source>
        <dbReference type="EMBL" id="JAP97410.1"/>
    </source>
</evidence>
<dbReference type="EMBL" id="GDHC01021218">
    <property type="protein sequence ID" value="JAP97410.1"/>
    <property type="molecule type" value="Transcribed_RNA"/>
</dbReference>
<feature type="transmembrane region" description="Helical" evidence="1">
    <location>
        <begin position="86"/>
        <end position="108"/>
    </location>
</feature>
<name>A0A146KLH0_LYGHE</name>
<sequence>MSLYKVVIKVVFVIIVDNHVFVFIAIFLVIFKFMIAQSDNVHFIAQYATYSTKPTYKLCALLTSITNQLQCTAKFSIVLCQPVHKVFLNNFVLCLTRFMTMYVLPFGLLTR</sequence>
<keyword evidence="1" id="KW-0472">Membrane</keyword>
<keyword evidence="1" id="KW-0812">Transmembrane</keyword>
<feature type="transmembrane region" description="Helical" evidence="1">
    <location>
        <begin position="6"/>
        <end position="31"/>
    </location>
</feature>